<evidence type="ECO:0000256" key="1">
    <source>
        <dbReference type="SAM" id="MobiDB-lite"/>
    </source>
</evidence>
<name>S8ERK5_FOMSC</name>
<dbReference type="Proteomes" id="UP000015241">
    <property type="component" value="Unassembled WGS sequence"/>
</dbReference>
<gene>
    <name evidence="2" type="ORF">FOMPIDRAFT_1021033</name>
</gene>
<feature type="compositionally biased region" description="Low complexity" evidence="1">
    <location>
        <begin position="75"/>
        <end position="98"/>
    </location>
</feature>
<dbReference type="AlphaFoldDB" id="S8ERK5"/>
<sequence length="297" mass="31591">RSFCYLWTPSVRHIPPQPSKVTAPELRRRAGRPEALAAGSPPRQRKRQVNNHQELTLGTHEALLTSGATKKDTVAKAVPKPAAAKSAAAKSAAAAARQQKQKAEEERAAAIRKRASDMMDQDEAAGDEGPSKRNKKPRVQDDEDVDMDDEGDGSVSAIEEEAEPPKPSRPRPRPAYGKHAKSSAPLDAAEAAIATKLAGPPPSKGTTSKPSGKSDNSTAKGTSSKATCRTREQANTLQGKTAAKKARGPTSTAKAGKGKTRAPPRNEEERFDSGEPETSSEKDELVEESGDGTEDQY</sequence>
<proteinExistence type="predicted"/>
<organism evidence="2 3">
    <name type="scientific">Fomitopsis schrenkii</name>
    <name type="common">Brown rot fungus</name>
    <dbReference type="NCBI Taxonomy" id="2126942"/>
    <lineage>
        <taxon>Eukaryota</taxon>
        <taxon>Fungi</taxon>
        <taxon>Dikarya</taxon>
        <taxon>Basidiomycota</taxon>
        <taxon>Agaricomycotina</taxon>
        <taxon>Agaricomycetes</taxon>
        <taxon>Polyporales</taxon>
        <taxon>Fomitopsis</taxon>
    </lineage>
</organism>
<feature type="compositionally biased region" description="Acidic residues" evidence="1">
    <location>
        <begin position="141"/>
        <end position="162"/>
    </location>
</feature>
<feature type="non-terminal residue" evidence="2">
    <location>
        <position position="1"/>
    </location>
</feature>
<dbReference type="EMBL" id="KE504590">
    <property type="protein sequence ID" value="EPS92445.1"/>
    <property type="molecule type" value="Genomic_DNA"/>
</dbReference>
<feature type="compositionally biased region" description="Acidic residues" evidence="1">
    <location>
        <begin position="284"/>
        <end position="297"/>
    </location>
</feature>
<feature type="compositionally biased region" description="Basic residues" evidence="1">
    <location>
        <begin position="168"/>
        <end position="181"/>
    </location>
</feature>
<feature type="compositionally biased region" description="Polar residues" evidence="1">
    <location>
        <begin position="215"/>
        <end position="239"/>
    </location>
</feature>
<feature type="compositionally biased region" description="Basic and acidic residues" evidence="1">
    <location>
        <begin position="264"/>
        <end position="283"/>
    </location>
</feature>
<dbReference type="HOGENOM" id="CLU_938604_0_0_1"/>
<evidence type="ECO:0000313" key="2">
    <source>
        <dbReference type="EMBL" id="EPS92445.1"/>
    </source>
</evidence>
<feature type="region of interest" description="Disordered" evidence="1">
    <location>
        <begin position="13"/>
        <end position="297"/>
    </location>
</feature>
<evidence type="ECO:0000313" key="3">
    <source>
        <dbReference type="Proteomes" id="UP000015241"/>
    </source>
</evidence>
<feature type="non-terminal residue" evidence="2">
    <location>
        <position position="297"/>
    </location>
</feature>
<accession>S8ERK5</accession>
<reference evidence="2 3" key="1">
    <citation type="journal article" date="2012" name="Science">
        <title>The Paleozoic origin of enzymatic lignin decomposition reconstructed from 31 fungal genomes.</title>
        <authorList>
            <person name="Floudas D."/>
            <person name="Binder M."/>
            <person name="Riley R."/>
            <person name="Barry K."/>
            <person name="Blanchette R.A."/>
            <person name="Henrissat B."/>
            <person name="Martinez A.T."/>
            <person name="Otillar R."/>
            <person name="Spatafora J.W."/>
            <person name="Yadav J.S."/>
            <person name="Aerts A."/>
            <person name="Benoit I."/>
            <person name="Boyd A."/>
            <person name="Carlson A."/>
            <person name="Copeland A."/>
            <person name="Coutinho P.M."/>
            <person name="de Vries R.P."/>
            <person name="Ferreira P."/>
            <person name="Findley K."/>
            <person name="Foster B."/>
            <person name="Gaskell J."/>
            <person name="Glotzer D."/>
            <person name="Gorecki P."/>
            <person name="Heitman J."/>
            <person name="Hesse C."/>
            <person name="Hori C."/>
            <person name="Igarashi K."/>
            <person name="Jurgens J.A."/>
            <person name="Kallen N."/>
            <person name="Kersten P."/>
            <person name="Kohler A."/>
            <person name="Kuees U."/>
            <person name="Kumar T.K.A."/>
            <person name="Kuo A."/>
            <person name="LaButti K."/>
            <person name="Larrondo L.F."/>
            <person name="Lindquist E."/>
            <person name="Ling A."/>
            <person name="Lombard V."/>
            <person name="Lucas S."/>
            <person name="Lundell T."/>
            <person name="Martin R."/>
            <person name="McLaughlin D.J."/>
            <person name="Morgenstern I."/>
            <person name="Morin E."/>
            <person name="Murat C."/>
            <person name="Nagy L.G."/>
            <person name="Nolan M."/>
            <person name="Ohm R.A."/>
            <person name="Patyshakuliyeva A."/>
            <person name="Rokas A."/>
            <person name="Ruiz-Duenas F.J."/>
            <person name="Sabat G."/>
            <person name="Salamov A."/>
            <person name="Samejima M."/>
            <person name="Schmutz J."/>
            <person name="Slot J.C."/>
            <person name="St John F."/>
            <person name="Stenlid J."/>
            <person name="Sun H."/>
            <person name="Sun S."/>
            <person name="Syed K."/>
            <person name="Tsang A."/>
            <person name="Wiebenga A."/>
            <person name="Young D."/>
            <person name="Pisabarro A."/>
            <person name="Eastwood D.C."/>
            <person name="Martin F."/>
            <person name="Cullen D."/>
            <person name="Grigoriev I.V."/>
            <person name="Hibbett D.S."/>
        </authorList>
    </citation>
    <scope>NUCLEOTIDE SEQUENCE</scope>
    <source>
        <strain evidence="3">FP-58527</strain>
    </source>
</reference>
<dbReference type="InParanoid" id="S8ERK5"/>
<protein>
    <submittedName>
        <fullName evidence="2">Uncharacterized protein</fullName>
    </submittedName>
</protein>
<keyword evidence="3" id="KW-1185">Reference proteome</keyword>
<feature type="compositionally biased region" description="Basic and acidic residues" evidence="1">
    <location>
        <begin position="101"/>
        <end position="117"/>
    </location>
</feature>
<feature type="compositionally biased region" description="Low complexity" evidence="1">
    <location>
        <begin position="204"/>
        <end position="214"/>
    </location>
</feature>